<dbReference type="GO" id="GO:0016020">
    <property type="term" value="C:membrane"/>
    <property type="evidence" value="ECO:0007669"/>
    <property type="project" value="UniProtKB-SubCell"/>
</dbReference>
<feature type="transmembrane region" description="Helical" evidence="6">
    <location>
        <begin position="286"/>
        <end position="310"/>
    </location>
</feature>
<gene>
    <name evidence="7" type="primary">mtrA</name>
    <name evidence="7" type="ORF">MTUNDRAET4_0301</name>
</gene>
<keyword evidence="2" id="KW-0813">Transport</keyword>
<dbReference type="PIRSF" id="PIRSF006060">
    <property type="entry name" value="AA_transporter"/>
    <property type="match status" value="1"/>
</dbReference>
<dbReference type="EMBL" id="LR536450">
    <property type="protein sequence ID" value="VFU07194.1"/>
    <property type="molecule type" value="Genomic_DNA"/>
</dbReference>
<keyword evidence="3 6" id="KW-0812">Transmembrane</keyword>
<feature type="transmembrane region" description="Helical" evidence="6">
    <location>
        <begin position="407"/>
        <end position="429"/>
    </location>
</feature>
<dbReference type="Pfam" id="PF13520">
    <property type="entry name" value="AA_permease_2"/>
    <property type="match status" value="1"/>
</dbReference>
<dbReference type="AlphaFoldDB" id="A0A4U8Z022"/>
<feature type="transmembrane region" description="Helical" evidence="6">
    <location>
        <begin position="330"/>
        <end position="353"/>
    </location>
</feature>
<evidence type="ECO:0000256" key="5">
    <source>
        <dbReference type="ARBA" id="ARBA00023136"/>
    </source>
</evidence>
<feature type="transmembrane region" description="Helical" evidence="6">
    <location>
        <begin position="201"/>
        <end position="221"/>
    </location>
</feature>
<proteinExistence type="predicted"/>
<dbReference type="RefSeq" id="WP_134486212.1">
    <property type="nucleotide sequence ID" value="NZ_CP139089.1"/>
</dbReference>
<dbReference type="InterPro" id="IPR002293">
    <property type="entry name" value="AA/rel_permease1"/>
</dbReference>
<dbReference type="PANTHER" id="PTHR43243">
    <property type="entry name" value="INNER MEMBRANE TRANSPORTER YGJI-RELATED"/>
    <property type="match status" value="1"/>
</dbReference>
<dbReference type="Gene3D" id="1.20.1740.10">
    <property type="entry name" value="Amino acid/polyamine transporter I"/>
    <property type="match status" value="1"/>
</dbReference>
<feature type="transmembrane region" description="Helical" evidence="6">
    <location>
        <begin position="38"/>
        <end position="60"/>
    </location>
</feature>
<evidence type="ECO:0000256" key="3">
    <source>
        <dbReference type="ARBA" id="ARBA00022692"/>
    </source>
</evidence>
<feature type="transmembrane region" description="Helical" evidence="6">
    <location>
        <begin position="441"/>
        <end position="459"/>
    </location>
</feature>
<feature type="transmembrane region" description="Helical" evidence="6">
    <location>
        <begin position="166"/>
        <end position="189"/>
    </location>
</feature>
<protein>
    <submittedName>
        <fullName evidence="7">Methylthioribose transporter</fullName>
    </submittedName>
</protein>
<feature type="transmembrane region" description="Helical" evidence="6">
    <location>
        <begin position="465"/>
        <end position="485"/>
    </location>
</feature>
<feature type="transmembrane region" description="Helical" evidence="6">
    <location>
        <begin position="66"/>
        <end position="86"/>
    </location>
</feature>
<evidence type="ECO:0000313" key="8">
    <source>
        <dbReference type="Proteomes" id="UP000294360"/>
    </source>
</evidence>
<dbReference type="Proteomes" id="UP000294360">
    <property type="component" value="Chromosome"/>
</dbReference>
<dbReference type="GO" id="GO:0015171">
    <property type="term" value="F:amino acid transmembrane transporter activity"/>
    <property type="evidence" value="ECO:0007669"/>
    <property type="project" value="TreeGrafter"/>
</dbReference>
<keyword evidence="5 6" id="KW-0472">Membrane</keyword>
<dbReference type="KEGG" id="mtun:MTUNDRAET4_0301"/>
<comment type="subcellular location">
    <subcellularLocation>
        <location evidence="1">Membrane</location>
        <topology evidence="1">Multi-pass membrane protein</topology>
    </subcellularLocation>
</comment>
<sequence>MGNIWIRKSVALLKAEAHEAEFGSESPNLHRTLSLTSLISLGIGCIIGAGIFVLTGHAAAAYAGPAISLSFILAGLVCGLAGLCYAEMASTVPIAGSAYTYAYATMGEFIAWIIGWDLLLEYAFGAATVAIGWSGYVTSFLRDLHIVVPAVLDGAPFAFDPASERWTHTGALCNAPAVAIILLLTALLIAGIHESAKVNNVIVAIKLAIIVIFIFAGIWSFSTSNWATASNPSGAFIPPNAGPGEYGWSGVIRGAAVVFFAYIGFDAVSTAAQEAKNPQRDMPIGILGSLLICTVLYVLVSLVLTGIVPFDRLSVPDPIALGVDMIGLGWLSPVIKFGAILGLSSVVLVLLLGQTRVLFSIARDGLLPAIAARVHPRFRTPYITTLLMGAVVAIMAGLLPIGLVGELVSIGTLFAFTIVCVGVLVLRLTHPEIHRPFRAPAVFIVAPLGAAASVFLMFGLPRDTWIRFAIWLAIGLAIYFAYGRWHSRLGQSRMAQSKANT</sequence>
<keyword evidence="4 6" id="KW-1133">Transmembrane helix</keyword>
<evidence type="ECO:0000256" key="1">
    <source>
        <dbReference type="ARBA" id="ARBA00004141"/>
    </source>
</evidence>
<reference evidence="7 8" key="1">
    <citation type="submission" date="2019-03" db="EMBL/GenBank/DDBJ databases">
        <authorList>
            <person name="Kox A.R. M."/>
        </authorList>
    </citation>
    <scope>NUCLEOTIDE SEQUENCE [LARGE SCALE GENOMIC DNA]</scope>
    <source>
        <strain evidence="7">MTUNDRAET4 annotated genome</strain>
    </source>
</reference>
<accession>A0A4U8Z022</accession>
<dbReference type="OrthoDB" id="9762947at2"/>
<name>A0A4U8Z022_METTU</name>
<evidence type="ECO:0000256" key="6">
    <source>
        <dbReference type="SAM" id="Phobius"/>
    </source>
</evidence>
<evidence type="ECO:0000256" key="2">
    <source>
        <dbReference type="ARBA" id="ARBA00022448"/>
    </source>
</evidence>
<evidence type="ECO:0000313" key="7">
    <source>
        <dbReference type="EMBL" id="VFU07194.1"/>
    </source>
</evidence>
<feature type="transmembrane region" description="Helical" evidence="6">
    <location>
        <begin position="382"/>
        <end position="401"/>
    </location>
</feature>
<organism evidence="7 8">
    <name type="scientific">Methylocella tundrae</name>
    <dbReference type="NCBI Taxonomy" id="227605"/>
    <lineage>
        <taxon>Bacteria</taxon>
        <taxon>Pseudomonadati</taxon>
        <taxon>Pseudomonadota</taxon>
        <taxon>Alphaproteobacteria</taxon>
        <taxon>Hyphomicrobiales</taxon>
        <taxon>Beijerinckiaceae</taxon>
        <taxon>Methylocella</taxon>
    </lineage>
</organism>
<feature type="transmembrane region" description="Helical" evidence="6">
    <location>
        <begin position="246"/>
        <end position="265"/>
    </location>
</feature>
<dbReference type="PANTHER" id="PTHR43243:SF4">
    <property type="entry name" value="CATIONIC AMINO ACID TRANSPORTER 4"/>
    <property type="match status" value="1"/>
</dbReference>
<evidence type="ECO:0000256" key="4">
    <source>
        <dbReference type="ARBA" id="ARBA00022989"/>
    </source>
</evidence>